<evidence type="ECO:0000313" key="1">
    <source>
        <dbReference type="EMBL" id="MDR6786095.1"/>
    </source>
</evidence>
<protein>
    <submittedName>
        <fullName evidence="1">Uncharacterized protein YbaP (TraB family)</fullName>
    </submittedName>
</protein>
<proteinExistence type="predicted"/>
<sequence length="289" mass="32310">MKITNLFAAALCTILLLTGTAKAQSKNNGNSLLWEVSGKGLTRPSYIFGTIHMMCPADFSITDKTKKAFDTAEELVMEVNFTDPSETAELQKAMMSPVPLSKKLSPVQFRLLDSVLTLKTGTSLKSMEQLSMTTISSFAITKTLPCTEIKSYELEFANFAKTQHKPIGALETVKQQSEYFAKAFSDQMIIDQILSFDDYKAVFTEMVDAYKKEDLKKLYAVLNDQRFGNTNESNKWMLEVRNANWAKQIPPMMKDKSCFFAVGSGHLAGKDGILQLLKDQGYTVKPILK</sequence>
<keyword evidence="2" id="KW-1185">Reference proteome</keyword>
<accession>A0ACC6L3V1</accession>
<reference evidence="1" key="1">
    <citation type="submission" date="2023-07" db="EMBL/GenBank/DDBJ databases">
        <title>Sorghum-associated microbial communities from plants grown in Nebraska, USA.</title>
        <authorList>
            <person name="Schachtman D."/>
        </authorList>
    </citation>
    <scope>NUCLEOTIDE SEQUENCE</scope>
    <source>
        <strain evidence="1">2697</strain>
    </source>
</reference>
<gene>
    <name evidence="1" type="ORF">J2X78_004687</name>
</gene>
<name>A0ACC6L3V1_9SPHI</name>
<evidence type="ECO:0000313" key="2">
    <source>
        <dbReference type="Proteomes" id="UP001246858"/>
    </source>
</evidence>
<comment type="caution">
    <text evidence="1">The sequence shown here is derived from an EMBL/GenBank/DDBJ whole genome shotgun (WGS) entry which is preliminary data.</text>
</comment>
<dbReference type="Proteomes" id="UP001246858">
    <property type="component" value="Unassembled WGS sequence"/>
</dbReference>
<dbReference type="EMBL" id="JAVDTF010000005">
    <property type="protein sequence ID" value="MDR6786095.1"/>
    <property type="molecule type" value="Genomic_DNA"/>
</dbReference>
<organism evidence="1 2">
    <name type="scientific">Pedobacter africanus</name>
    <dbReference type="NCBI Taxonomy" id="151894"/>
    <lineage>
        <taxon>Bacteria</taxon>
        <taxon>Pseudomonadati</taxon>
        <taxon>Bacteroidota</taxon>
        <taxon>Sphingobacteriia</taxon>
        <taxon>Sphingobacteriales</taxon>
        <taxon>Sphingobacteriaceae</taxon>
        <taxon>Pedobacter</taxon>
    </lineage>
</organism>